<feature type="compositionally biased region" description="Low complexity" evidence="1">
    <location>
        <begin position="160"/>
        <end position="176"/>
    </location>
</feature>
<dbReference type="AlphaFoldDB" id="A0A6J4L7A8"/>
<organism evidence="2">
    <name type="scientific">uncultured Leptolyngbya sp</name>
    <dbReference type="NCBI Taxonomy" id="332963"/>
    <lineage>
        <taxon>Bacteria</taxon>
        <taxon>Bacillati</taxon>
        <taxon>Cyanobacteriota</taxon>
        <taxon>Cyanophyceae</taxon>
        <taxon>Leptolyngbyales</taxon>
        <taxon>Leptolyngbyaceae</taxon>
        <taxon>Leptolyngbya group</taxon>
        <taxon>Leptolyngbya</taxon>
        <taxon>environmental samples</taxon>
    </lineage>
</organism>
<feature type="region of interest" description="Disordered" evidence="1">
    <location>
        <begin position="349"/>
        <end position="368"/>
    </location>
</feature>
<feature type="region of interest" description="Disordered" evidence="1">
    <location>
        <begin position="156"/>
        <end position="203"/>
    </location>
</feature>
<dbReference type="Pfam" id="PF11300">
    <property type="entry name" value="DUF3102"/>
    <property type="match status" value="1"/>
</dbReference>
<proteinExistence type="predicted"/>
<protein>
    <submittedName>
        <fullName evidence="2">Uncharacterized protein</fullName>
    </submittedName>
</protein>
<dbReference type="EMBL" id="CADCTY010000536">
    <property type="protein sequence ID" value="CAA9323226.1"/>
    <property type="molecule type" value="Genomic_DNA"/>
</dbReference>
<gene>
    <name evidence="2" type="ORF">AVDCRST_MAG94-1554</name>
</gene>
<sequence length="368" mass="41290">MPDPLVRSAFNYESLDPGTAQFLNQQASAIKVLVKQSIENIIEVGNRLNDVKELLVHGQWMDWLDAEFGWTERTALNYMRVAQEFKFENISNLQIATSALYLLTQPSTPTEAREEAISRAQAGERITVSAARDLRDKYIPPKPGLRPELTTPVQEPQIESQAQAVQSAPQVPPSSVTGTYYPPHEETKVAPLTPTKRRRAREERALSVVPKRVQPGEWWKLGQDNYLYCGDPTSVEFQKLLPSKISLSLAFPATVHWQLDFLSAKVLSSFALHTVYEADQDLSLLREAVERFLEVYTEGGDTVVLSFLADTAILPLVDELGCLFFCADPDPKRCDAALTVWTTTGRTAEKMKTRQDRKKRLSSPALAK</sequence>
<reference evidence="2" key="1">
    <citation type="submission" date="2020-02" db="EMBL/GenBank/DDBJ databases">
        <authorList>
            <person name="Meier V. D."/>
        </authorList>
    </citation>
    <scope>NUCLEOTIDE SEQUENCE</scope>
    <source>
        <strain evidence="2">AVDCRST_MAG94</strain>
    </source>
</reference>
<dbReference type="InterPro" id="IPR021451">
    <property type="entry name" value="DUF3102"/>
</dbReference>
<evidence type="ECO:0000256" key="1">
    <source>
        <dbReference type="SAM" id="MobiDB-lite"/>
    </source>
</evidence>
<name>A0A6J4L7A8_9CYAN</name>
<accession>A0A6J4L7A8</accession>
<evidence type="ECO:0000313" key="2">
    <source>
        <dbReference type="EMBL" id="CAA9323226.1"/>
    </source>
</evidence>